<reference evidence="2" key="1">
    <citation type="submission" date="2016-11" db="UniProtKB">
        <authorList>
            <consortium name="WormBaseParasite"/>
        </authorList>
    </citation>
    <scope>IDENTIFICATION</scope>
    <source>
        <strain evidence="2">KR3021</strain>
    </source>
</reference>
<proteinExistence type="predicted"/>
<organism evidence="1 2">
    <name type="scientific">Rhabditophanes sp. KR3021</name>
    <dbReference type="NCBI Taxonomy" id="114890"/>
    <lineage>
        <taxon>Eukaryota</taxon>
        <taxon>Metazoa</taxon>
        <taxon>Ecdysozoa</taxon>
        <taxon>Nematoda</taxon>
        <taxon>Chromadorea</taxon>
        <taxon>Rhabditida</taxon>
        <taxon>Tylenchina</taxon>
        <taxon>Panagrolaimomorpha</taxon>
        <taxon>Strongyloidoidea</taxon>
        <taxon>Alloionematidae</taxon>
        <taxon>Rhabditophanes</taxon>
    </lineage>
</organism>
<dbReference type="WBParaSite" id="RSKR_0001002700.1">
    <property type="protein sequence ID" value="RSKR_0001002700.1"/>
    <property type="gene ID" value="RSKR_0001002700"/>
</dbReference>
<name>A0AC35UC95_9BILA</name>
<protein>
    <submittedName>
        <fullName evidence="2">Cadherin domain-containing protein</fullName>
    </submittedName>
</protein>
<dbReference type="Proteomes" id="UP000095286">
    <property type="component" value="Unplaced"/>
</dbReference>
<evidence type="ECO:0000313" key="2">
    <source>
        <dbReference type="WBParaSite" id="RSKR_0001002700.1"/>
    </source>
</evidence>
<evidence type="ECO:0000313" key="1">
    <source>
        <dbReference type="Proteomes" id="UP000095286"/>
    </source>
</evidence>
<sequence length="4217" mass="476888">MVRVSNFILLFATYIISTQAFTETNYDFTIPENIPINSLIGTIALNKDFTYRFNPSTTSSSLFSINFDSGEIKTIKLIDREMLEEDDIRLIVVSQPSSLITVIVHNMSILESSSVGTRFLLPNAFDKDLGENGEIDEYLLEASEKTMDLPFILHRTSPTEEGDMLFLEINKPLDREKVNFYEMTLIAKGKDKSKTGSIQIFVAIDDANDNIAIFKEANYTFMLTSSLKKGDVIGQVEATDLDLGLNGQVKYLLNSKSFGINKANGEIFAKADKVNCSNECILVVDAMDLSSNPMKARSFVKVRSVDETLYEPQMTFRLYPPNIEFANIMENASVGMTVAVITVQFKGNSEIDLDIVKGNEKGFFTLEKGKSFGIIRVGEGWVKRKRSKKDKYVVEIEAKTLYKNSKKKLEIFVRPAVDEAPVCHQSIVKIKISESHKIGTLITKISAESKKILVFSMMPSSNLSNTFYLHPQSGFLFLASSLNHQKRNSYVIDVNVKNPRPSISSSICRVYVDVLPEITKAPIFDKKLYEFMAREDLEVGKVVGKIKTLEGSKLKYQIIDYNDYFSKWFRIKENSGEIIVKSPLSNLKPTKFSFQVQASDGTLSNSTSVIINIPKSNINKPYFAPSSYYHAIKENAFVDSPLLRVKCVDIDEVDKGKLTYFMAQNEYSNLFELSHLTGLISLKKRINNILGKENSVVLEIGCKDGGGNISDEKATVKFEVVKDDEKLGSFGLLNKFEFALKEDSPINLEVTKMTTIGNGSFELLGCAFLTINEETGSIKLSKKLDYELEPIHYCYIKFGKVSHPLTINVVDVNDNAVHFTNSKDILINLDYHVIGQDVGRLMVEDGDVNDVQFKFDVTNDLLKVDDNGIVRLASDIDVQLNQITGEVVVKDNFGKEPFFEDRRNITVFINHLNKKKLPKRQIILNVEEETKIGTFIGQLPNDFSNKKNTWRSLSNITNNSVASFVNGTIVVTGHINYEANSNFKVIFSDDDEVVEVIVNILDINNNGPICGDQTFSISSSVPIYSKVGKVICTDKDSSKNSVLEYSFINLSGQFNINEFSGEIRSIKKVSGGEYKLDVQVSDKGSLRTKCQILVKVTSNEMDEVKFEKKWYYWDVNKVPSIYVKASNATKASYFIQNDNGKFDINKRTALLTTKANETLVSGMYYNLTIIGQAPNLLPSSTFVLIEPLKPLKLKPIFINLEEQLEIHDTLHPGSIISQVSAIIADPRNPTTHLETILYTISGPSVAEYFEIDLYNGEIKLIKKVTSNKEFKVKVQAVGGNGKIEEKGMVIKCVRDGLSSPLEILTSEIKVTENNRLGTVIGKIQIAGDDFSDNTILKVLFDTSMRNIFVVSGSELIAVEKLDREELSEIKILMELRRGKRSVKKWITVTVMDENDHDPDCDLINSVLVKILPMTIQLPCIDLDYGVNGSIGYKLESDNSDISEQLISMGPNGDLFVDKSFENYQPTVNPINVKFSVYDRAFDELHGRFLHDGTRRQISRKITLIRWRESFDFKFEKKSYLIGLSNLKLGNTIGFVKITEKGLIHIVEQVVDGLSKNELTYFDVSDNGEVKIIRSLPNHVRKVVLKLVAVNSKGYTGDTDLIIVNEKPASYKCNDLEKGIFMSVEEIQKPGTIVGKVLNVDFNEGDLKFEFDSKHELLNKWFFLNETTGLIKTKQLLDYESEQEVYGIVSITSSSQTTKYPISISISNVRNNLPEFVSCPHEYYVREDAPIGSVIGSVQGTDKDGNKLKYSLKSNYTNVIINSESGILSVNGEFDHEKQAFYKMLLQITDNQGSVVECLSYLYIEDVNDNKSFLPNTTTTIQVPEDTTINTKLFTFNVQDEDVDTYFNYQISLLSNPFNLFAINENDNSLYLINSLDYETTKQHTLEITIFDNIYPSIINSIKMTLIIEVVNVNDEKIQFDNVEDYLFIGKSMKKGDIVGAITAVNNNYGGVVQYRINPESLPEAHFLIDPIFGYIYLNVEKIMEEEMSFEVEAYDNQNPKLVAFQRVVAKIEVSHADDVIEIKRLNISIKENTSTGYLLAKLNDSHFGYSSSDYCKYIQSSGSIFLAKDLDYELTKKVECEIKNYEEKIIAIVSINVVDVNDNAPEWIYTFSEILIMENIDKSLIIETFKATDKDSHLSGQVTYSLIDGNQDIFWMNATSGELTIKQSLDRESFDVHELTIAAFDSGFPRLSTNFKTKVSVIDQNDNPPIFDAPLYYLKLEENSKPIDNLITVIAKDKDIGLNGYISYSIISNQYQDFPFSINMKTGQISLVKSLDYEKEQVWNFTVMAEDNGQFNKLNNQVNVIVDVKNVHDNQPVIRNSIVDVFIRDTLKIGDIVYAIDAVSAEKDTLIYSLSGDDATYFAINEDGHILLYSMYPKTQKDFSIVVSVKDSIDNVVSINLSFYLTSKSKFVKVAPLSKSRIALSESEMNENILKVEVLSDDGVYKFTILAGDPYNHFSIDALSGLLTVNKLDREVIKGYNLVIGVAKENSLDHMTYQVLKIHVIDVNEKPQFMLPLYEITVSENNIVPRHLIKVNCEDLDSDLNGQFEYSIVKGNEGNEFSIDKIRGNITIAKMLDAEMADYYKLIVEAKDKGSPSLSDFTIVSVKVDDSENDNGPKFERLLSSEIVENNEIGALLTTIYATDLDKRPENRLNQYYLESDFNETFSLNKKTGELFVMTSLDRETASEYKLKVIAKDDYWQITTTLLVTVKDLNDNMPVFEEDSPSLIKLNRNEKFGDNVGIVKAIDEDEGNNGEVKYFIDGEIDLVYVEADSGRINLLRQMDENENNISVWIKAVDNGNPRKESKLKVNFIKNFQTQNSISSETAMTFPKSHTIFENSNMKLDLWEDTSLNCALMHFTQTDKPLVILKTNCKNKEICENKEVFVIKNNTLYLQKQLDFESERIYQILIGSGSDTMLLDVNIRDTNEFPAIFVEEEVKVEEIGVNSKIGTILTFLPAMDLDDGKAAELNFFLLDTMKIFNISKKQGFVSLIKEKKLKQLKDDFIELEVIVKNGLLKRRSPKKMNIKVKVGGTVPIPIFSNSQYFADVRSNITDSVIINLGPSLSDGFKYLVYPESKQMNGIFCLDSAKGDLSLCKEFLKKKIQLEKGNVKLLAIIVKNGEEKSFATITVNIQEDAKVNSVKRFTYVRNGADKGTNLANLDFKANESVDFVNEEDKNMFTIDKKQKVLKNKETFKRNVQDFYDIPIKISENKSRSRIEHFIINVDGVYKNVSFDSKKIIIQSWPKNISLSMLPSTTDCFMFEHSQKIHLTHCQLQLQKSQQTKSKYEVEQNKLEYQITVSLNQDHPEGVWLKFDTTPFKISKFLEKLQRKMNDMEVRVVGVVKDKEEKLNLFVSIIDTYNKAIDSKECISILEKFMKHLDALIDVRSKFYENDCEEHLIEFNEFIEFGYANYSWYSPMSKVESDCAVQNNDDSSCSKVPLFVNQIFLRHYQTASEGDCLNGGKCLDNYCQCLKGFEGNMCQSDIDECRLNKTLCGTEGKCINLPGSYKCIYKETTESPVINKLYGFTYGSHISTQLKSKEIDSISFDFITNYNDAILLYSFDPQNVNEYFVVDMVDGRIRLSLNRSVTEEIITEFLDVPVNDGLLKRLLIKFTYQNIEVQVLDCSKEVCSACVDNDKCKKIVDTIYGHYSLPSNKLIFGGTGEIEEIRKRKGIVISNMFSGCGTNFKINDEVLPDYEMHLEQILDYCPLTAPKNKCGLDTCGNYGKCQNIWDGFRCNCNGGYDSYDCGEMTYSVSLSGGQLALELSSFAKEQFAFVPIEKDVFAEKQNFVSKIIQKRTLNLSGATKIPHLFIDNQQHLPVFLQNATNERIELDVKTNNTDGVIMSIYSNSNNIIGMIQLINGTVNYGLYNGLTNLVQIVVQKHVSDERWHRITVESFDFGRRLKFQVDGVGREIRLDIPMPPIIHEDLAAILIGAAKSTSFAAYDGCIRRLVVNGMGQNLIMSTKKQATDIFSIKTLGKVDVGCQNKQYTILDDDDCENCMMDIENGIFGSTKETTFIVVASIIIFLILLLLTAIYWLLANCKHPKHKNKANQKPMEENGMSSLNNLPRTFTSYQNPDLTNFSPYASTNNNIAISYSGAHLNHAFSSNSTALQHNNNKFETALHIYDAPSSHSYVEPANLAKNYHYIPTLEMDATHNNSSETLNSSNQGTIKRCRRLLTFSVKEGATNSCPPTALSYYRDEEEEEEDVYAFGRESPYL</sequence>
<accession>A0AC35UC95</accession>